<dbReference type="InParanoid" id="A0A507BLD3"/>
<dbReference type="PROSITE" id="PS51762">
    <property type="entry name" value="GH16_2"/>
    <property type="match status" value="1"/>
</dbReference>
<comment type="caution">
    <text evidence="3">The sequence shown here is derived from an EMBL/GenBank/DDBJ whole genome shotgun (WGS) entry which is preliminary data.</text>
</comment>
<dbReference type="PANTHER" id="PTHR38121">
    <property type="entry name" value="GH16 DOMAIN-CONTAINING PROTEIN"/>
    <property type="match status" value="1"/>
</dbReference>
<dbReference type="RefSeq" id="XP_031000040.1">
    <property type="nucleotide sequence ID" value="XM_031134545.1"/>
</dbReference>
<keyword evidence="4" id="KW-1185">Reference proteome</keyword>
<evidence type="ECO:0000313" key="4">
    <source>
        <dbReference type="Proteomes" id="UP000319257"/>
    </source>
</evidence>
<feature type="chain" id="PRO_5021281185" description="GH16 domain-containing protein" evidence="1">
    <location>
        <begin position="27"/>
        <end position="414"/>
    </location>
</feature>
<dbReference type="Gene3D" id="2.60.120.200">
    <property type="match status" value="1"/>
</dbReference>
<keyword evidence="1" id="KW-0732">Signal</keyword>
<sequence>MRTRRDRKFQLWDMLSQFVFLGGALAANLPLTTDANCNCYRTNATTSNYFAHHLFFDFRNLPQYARVPPLIGDPDGNTQAAVASSYFSLPQWTSYWAAQNWNNSEMMRMNNSDLSGSDATVLMVNSPNNVYVDRDRDPRPASQTHLVMRTARLAAGFQTVAEIESVSTGFRFLSIRMLARTRGPPGAITAMFTYRPPAGPLPVQEADLEIRTRDPENAVQYTNQPSWNADGDIPAATRNTTMPRGSRWTGWAHYRLDWTPYLSTWYVNGQFASSIAFQAPRDPAQVILNSWSDGGSWSGNMTANATAAMQIQWIEMVFNNTDPVYTKFGSCKNVCSIDETHVVGTPVLMPSGGDIPLSSLPRLVAATYDIWDIEAAILVQQYVKDHEATFEIKKVPPDSDHRSPSEVSVCRHYA</sequence>
<name>A0A507BLD3_9PEZI</name>
<dbReference type="EMBL" id="SKBQ01000118">
    <property type="protein sequence ID" value="TPX18329.1"/>
    <property type="molecule type" value="Genomic_DNA"/>
</dbReference>
<dbReference type="PANTHER" id="PTHR38121:SF4">
    <property type="entry name" value="GH16 DOMAIN-CONTAINING PROTEIN-RELATED"/>
    <property type="match status" value="1"/>
</dbReference>
<proteinExistence type="predicted"/>
<evidence type="ECO:0000256" key="1">
    <source>
        <dbReference type="SAM" id="SignalP"/>
    </source>
</evidence>
<dbReference type="GeneID" id="41979225"/>
<dbReference type="SUPFAM" id="SSF49899">
    <property type="entry name" value="Concanavalin A-like lectins/glucanases"/>
    <property type="match status" value="1"/>
</dbReference>
<feature type="domain" description="GH16" evidence="2">
    <location>
        <begin position="56"/>
        <end position="322"/>
    </location>
</feature>
<protein>
    <recommendedName>
        <fullName evidence="2">GH16 domain-containing protein</fullName>
    </recommendedName>
</protein>
<accession>A0A507BLD3</accession>
<dbReference type="AlphaFoldDB" id="A0A507BLD3"/>
<organism evidence="3 4">
    <name type="scientific">Thyridium curvatum</name>
    <dbReference type="NCBI Taxonomy" id="1093900"/>
    <lineage>
        <taxon>Eukaryota</taxon>
        <taxon>Fungi</taxon>
        <taxon>Dikarya</taxon>
        <taxon>Ascomycota</taxon>
        <taxon>Pezizomycotina</taxon>
        <taxon>Sordariomycetes</taxon>
        <taxon>Sordariomycetidae</taxon>
        <taxon>Thyridiales</taxon>
        <taxon>Thyridiaceae</taxon>
        <taxon>Thyridium</taxon>
    </lineage>
</organism>
<dbReference type="GO" id="GO:0005975">
    <property type="term" value="P:carbohydrate metabolic process"/>
    <property type="evidence" value="ECO:0007669"/>
    <property type="project" value="InterPro"/>
</dbReference>
<reference evidence="3 4" key="1">
    <citation type="submission" date="2019-06" db="EMBL/GenBank/DDBJ databases">
        <title>Draft genome sequence of the filamentous fungus Phialemoniopsis curvata isolated from diesel fuel.</title>
        <authorList>
            <person name="Varaljay V.A."/>
            <person name="Lyon W.J."/>
            <person name="Crouch A.L."/>
            <person name="Drake C.E."/>
            <person name="Hollomon J.M."/>
            <person name="Nadeau L.J."/>
            <person name="Nunn H.S."/>
            <person name="Stevenson B.S."/>
            <person name="Bojanowski C.L."/>
            <person name="Crookes-Goodson W.J."/>
        </authorList>
    </citation>
    <scope>NUCLEOTIDE SEQUENCE [LARGE SCALE GENOMIC DNA]</scope>
    <source>
        <strain evidence="3 4">D216</strain>
    </source>
</reference>
<feature type="signal peptide" evidence="1">
    <location>
        <begin position="1"/>
        <end position="26"/>
    </location>
</feature>
<dbReference type="Pfam" id="PF00722">
    <property type="entry name" value="Glyco_hydro_16"/>
    <property type="match status" value="1"/>
</dbReference>
<dbReference type="CDD" id="cd00413">
    <property type="entry name" value="Glyco_hydrolase_16"/>
    <property type="match status" value="1"/>
</dbReference>
<gene>
    <name evidence="3" type="ORF">E0L32_011778</name>
</gene>
<evidence type="ECO:0000313" key="3">
    <source>
        <dbReference type="EMBL" id="TPX18329.1"/>
    </source>
</evidence>
<dbReference type="Proteomes" id="UP000319257">
    <property type="component" value="Unassembled WGS sequence"/>
</dbReference>
<evidence type="ECO:0000259" key="2">
    <source>
        <dbReference type="PROSITE" id="PS51762"/>
    </source>
</evidence>
<dbReference type="InterPro" id="IPR000757">
    <property type="entry name" value="Beta-glucanase-like"/>
</dbReference>
<dbReference type="GO" id="GO:0004553">
    <property type="term" value="F:hydrolase activity, hydrolyzing O-glycosyl compounds"/>
    <property type="evidence" value="ECO:0007669"/>
    <property type="project" value="InterPro"/>
</dbReference>
<dbReference type="STRING" id="1093900.A0A507BLD3"/>
<dbReference type="InterPro" id="IPR013320">
    <property type="entry name" value="ConA-like_dom_sf"/>
</dbReference>
<dbReference type="OrthoDB" id="4388755at2759"/>